<evidence type="ECO:0000313" key="4">
    <source>
        <dbReference type="EMBL" id="OEF96178.1"/>
    </source>
</evidence>
<evidence type="ECO:0000313" key="5">
    <source>
        <dbReference type="Proteomes" id="UP000094296"/>
    </source>
</evidence>
<evidence type="ECO:0000256" key="2">
    <source>
        <dbReference type="PROSITE-ProRule" id="PRU00335"/>
    </source>
</evidence>
<protein>
    <recommendedName>
        <fullName evidence="3">HTH tetR-type domain-containing protein</fullName>
    </recommendedName>
</protein>
<dbReference type="Proteomes" id="UP000094296">
    <property type="component" value="Unassembled WGS sequence"/>
</dbReference>
<dbReference type="PANTHER" id="PTHR43479">
    <property type="entry name" value="ACREF/ENVCD OPERON REPRESSOR-RELATED"/>
    <property type="match status" value="1"/>
</dbReference>
<dbReference type="GO" id="GO:0003677">
    <property type="term" value="F:DNA binding"/>
    <property type="evidence" value="ECO:0007669"/>
    <property type="project" value="UniProtKB-UniRule"/>
</dbReference>
<feature type="DNA-binding region" description="H-T-H motif" evidence="2">
    <location>
        <begin position="34"/>
        <end position="53"/>
    </location>
</feature>
<feature type="domain" description="HTH tetR-type" evidence="3">
    <location>
        <begin position="11"/>
        <end position="71"/>
    </location>
</feature>
<gene>
    <name evidence="4" type="ORF">BHF68_08395</name>
</gene>
<dbReference type="Gene3D" id="1.10.357.10">
    <property type="entry name" value="Tetracycline Repressor, domain 2"/>
    <property type="match status" value="1"/>
</dbReference>
<dbReference type="PRINTS" id="PR00455">
    <property type="entry name" value="HTHTETR"/>
</dbReference>
<proteinExistence type="predicted"/>
<dbReference type="PANTHER" id="PTHR43479:SF11">
    <property type="entry name" value="ACREF_ENVCD OPERON REPRESSOR-RELATED"/>
    <property type="match status" value="1"/>
</dbReference>
<keyword evidence="5" id="KW-1185">Reference proteome</keyword>
<sequence length="221" mass="26078">MPNQTFYNLSIEKQTEVINISIEEFVQKDYDAASLNHIIARLGIAKGSFYRYFSNKRELYMYLIDHVLTKAIEFIRMNVASEKTENTNDDFFVLYKIRFNAFIEFVIQHPQYLRLLFRAYDRGDLRKDAELGNHLRGLKIFRGYIIEAQNNGQLKSSFDPDLILYVIAQLTAGLHRYIEYKHGLTYNELLINDSEMLAKRKEQLNILVEQMIAILRNGLEY</sequence>
<evidence type="ECO:0000256" key="1">
    <source>
        <dbReference type="ARBA" id="ARBA00023125"/>
    </source>
</evidence>
<dbReference type="SUPFAM" id="SSF48498">
    <property type="entry name" value="Tetracyclin repressor-like, C-terminal domain"/>
    <property type="match status" value="1"/>
</dbReference>
<dbReference type="PROSITE" id="PS50977">
    <property type="entry name" value="HTH_TETR_2"/>
    <property type="match status" value="1"/>
</dbReference>
<dbReference type="EMBL" id="MIJE01000032">
    <property type="protein sequence ID" value="OEF96178.1"/>
    <property type="molecule type" value="Genomic_DNA"/>
</dbReference>
<dbReference type="RefSeq" id="WP_069643683.1">
    <property type="nucleotide sequence ID" value="NZ_MIJE01000032.1"/>
</dbReference>
<dbReference type="InterPro" id="IPR036271">
    <property type="entry name" value="Tet_transcr_reg_TetR-rel_C_sf"/>
</dbReference>
<keyword evidence="1 2" id="KW-0238">DNA-binding</keyword>
<name>A0A1E5G154_9FIRM</name>
<dbReference type="InterPro" id="IPR001647">
    <property type="entry name" value="HTH_TetR"/>
</dbReference>
<accession>A0A1E5G154</accession>
<reference evidence="4 5" key="1">
    <citation type="submission" date="2016-09" db="EMBL/GenBank/DDBJ databases">
        <title>Draft genome sequence for the type strain of Desulfuribacillus alkaliarsenatis AHT28, an obligately anaerobic, sulfidogenic bacterium isolated from Russian soda lake sediments.</title>
        <authorList>
            <person name="Abin C.A."/>
            <person name="Hollibaugh J.T."/>
        </authorList>
    </citation>
    <scope>NUCLEOTIDE SEQUENCE [LARGE SCALE GENOMIC DNA]</scope>
    <source>
        <strain evidence="4 5">AHT28</strain>
    </source>
</reference>
<dbReference type="AlphaFoldDB" id="A0A1E5G154"/>
<dbReference type="SUPFAM" id="SSF46689">
    <property type="entry name" value="Homeodomain-like"/>
    <property type="match status" value="1"/>
</dbReference>
<dbReference type="InterPro" id="IPR009057">
    <property type="entry name" value="Homeodomain-like_sf"/>
</dbReference>
<evidence type="ECO:0000259" key="3">
    <source>
        <dbReference type="PROSITE" id="PS50977"/>
    </source>
</evidence>
<organism evidence="4 5">
    <name type="scientific">Desulfuribacillus alkaliarsenatis</name>
    <dbReference type="NCBI Taxonomy" id="766136"/>
    <lineage>
        <taxon>Bacteria</taxon>
        <taxon>Bacillati</taxon>
        <taxon>Bacillota</taxon>
        <taxon>Desulfuribacillia</taxon>
        <taxon>Desulfuribacillales</taxon>
        <taxon>Desulfuribacillaceae</taxon>
        <taxon>Desulfuribacillus</taxon>
    </lineage>
</organism>
<dbReference type="STRING" id="766136.BHF68_08395"/>
<dbReference type="Pfam" id="PF00440">
    <property type="entry name" value="TetR_N"/>
    <property type="match status" value="1"/>
</dbReference>
<dbReference type="OrthoDB" id="9812484at2"/>
<comment type="caution">
    <text evidence="4">The sequence shown here is derived from an EMBL/GenBank/DDBJ whole genome shotgun (WGS) entry which is preliminary data.</text>
</comment>
<dbReference type="InterPro" id="IPR050624">
    <property type="entry name" value="HTH-type_Tx_Regulator"/>
</dbReference>